<feature type="compositionally biased region" description="Low complexity" evidence="6">
    <location>
        <begin position="190"/>
        <end position="202"/>
    </location>
</feature>
<evidence type="ECO:0000256" key="4">
    <source>
        <dbReference type="ARBA" id="ARBA00022786"/>
    </source>
</evidence>
<keyword evidence="8" id="KW-1185">Reference proteome</keyword>
<dbReference type="RefSeq" id="XP_055871792.1">
    <property type="nucleotide sequence ID" value="XM_056015817.1"/>
</dbReference>
<feature type="region of interest" description="Disordered" evidence="6">
    <location>
        <begin position="1"/>
        <end position="27"/>
    </location>
</feature>
<name>A0A9W2Z9Z9_BIOGL</name>
<organism evidence="8 9">
    <name type="scientific">Biomphalaria glabrata</name>
    <name type="common">Bloodfluke planorb</name>
    <name type="synonym">Freshwater snail</name>
    <dbReference type="NCBI Taxonomy" id="6526"/>
    <lineage>
        <taxon>Eukaryota</taxon>
        <taxon>Metazoa</taxon>
        <taxon>Spiralia</taxon>
        <taxon>Lophotrochozoa</taxon>
        <taxon>Mollusca</taxon>
        <taxon>Gastropoda</taxon>
        <taxon>Heterobranchia</taxon>
        <taxon>Euthyneura</taxon>
        <taxon>Panpulmonata</taxon>
        <taxon>Hygrophila</taxon>
        <taxon>Lymnaeoidea</taxon>
        <taxon>Planorbidae</taxon>
        <taxon>Biomphalaria</taxon>
    </lineage>
</organism>
<dbReference type="GeneID" id="106073162"/>
<evidence type="ECO:0000256" key="2">
    <source>
        <dbReference type="ARBA" id="ARBA00022723"/>
    </source>
</evidence>
<proteinExistence type="predicted"/>
<dbReference type="GO" id="GO:0008270">
    <property type="term" value="F:zinc ion binding"/>
    <property type="evidence" value="ECO:0007669"/>
    <property type="project" value="UniProtKB-KW"/>
</dbReference>
<evidence type="ECO:0000256" key="6">
    <source>
        <dbReference type="SAM" id="MobiDB-lite"/>
    </source>
</evidence>
<dbReference type="GO" id="GO:0005634">
    <property type="term" value="C:nucleus"/>
    <property type="evidence" value="ECO:0007669"/>
    <property type="project" value="TreeGrafter"/>
</dbReference>
<gene>
    <name evidence="9" type="primary">LOC106073162</name>
</gene>
<dbReference type="Proteomes" id="UP001165740">
    <property type="component" value="Chromosome 17"/>
</dbReference>
<evidence type="ECO:0000256" key="1">
    <source>
        <dbReference type="ARBA" id="ARBA00004906"/>
    </source>
</evidence>
<dbReference type="AlphaFoldDB" id="A0A9W2Z9Z9"/>
<evidence type="ECO:0000313" key="9">
    <source>
        <dbReference type="RefSeq" id="XP_055871792.1"/>
    </source>
</evidence>
<dbReference type="GO" id="GO:0045835">
    <property type="term" value="P:negative regulation of meiotic nuclear division"/>
    <property type="evidence" value="ECO:0007669"/>
    <property type="project" value="InterPro"/>
</dbReference>
<sequence length="493" mass="55436">MVTMMEFDETQKLESWQDEKKMEKVESSTLPDTFIFSTPLLQRSRAKNNLGLTNSSIDSGFGSSSISAANTFFSPDDETKNAGLLKSDFSPVRELSGLQGRRLTFESSEIQDYFPSTDLTLSYSKLELLEGNIEDEKVEENFMESTSTHESTKEAFPKSMQCSSHSSSSLSSSETDLEFSLQEMSLDELSSPGSSGSRSSPSCMKQSASLDSLDIVPHSLDQSQQDHERDGDSPTHLGDSPRSRHSFQKYCHKRDVTLTSDLTSLHKKSWSKSLKKVIKHFLPPEPSRLIGRNTGVRKFDIIHHLSVNFPSIVQRIFQLLSPSDLMSVCKVSLNWEKSLNNDSKAFQRYNQYLLESTKQSYLKEKDKENSSVEKPLEENLQETLTGTRGLLTTLQSQAITLTESKTTGLSSCQTNYFLTCEDTLRRCPRCQNSALIKPAEDRATCLNEKCGYDFCTRCFSAFHHPKRCKPLCRLVSTAGVAGTRKSKKNLKRL</sequence>
<evidence type="ECO:0000256" key="3">
    <source>
        <dbReference type="ARBA" id="ARBA00022771"/>
    </source>
</evidence>
<dbReference type="CDD" id="cd20348">
    <property type="entry name" value="BRcat_RBR_EMI"/>
    <property type="match status" value="1"/>
</dbReference>
<accession>A0A9W2Z9Z9</accession>
<keyword evidence="4" id="KW-0833">Ubl conjugation pathway</keyword>
<evidence type="ECO:0000259" key="7">
    <source>
        <dbReference type="PROSITE" id="PS51872"/>
    </source>
</evidence>
<evidence type="ECO:0000256" key="5">
    <source>
        <dbReference type="ARBA" id="ARBA00022833"/>
    </source>
</evidence>
<reference evidence="9" key="1">
    <citation type="submission" date="2025-08" db="UniProtKB">
        <authorList>
            <consortium name="RefSeq"/>
        </authorList>
    </citation>
    <scope>IDENTIFICATION</scope>
</reference>
<feature type="compositionally biased region" description="Basic and acidic residues" evidence="6">
    <location>
        <begin position="224"/>
        <end position="233"/>
    </location>
</feature>
<keyword evidence="2" id="KW-0479">Metal-binding</keyword>
<feature type="compositionally biased region" description="Low complexity" evidence="6">
    <location>
        <begin position="163"/>
        <end position="173"/>
    </location>
</feature>
<feature type="region of interest" description="Disordered" evidence="6">
    <location>
        <begin position="220"/>
        <end position="244"/>
    </location>
</feature>
<feature type="compositionally biased region" description="Basic and acidic residues" evidence="6">
    <location>
        <begin position="9"/>
        <end position="26"/>
    </location>
</feature>
<feature type="domain" description="ZBR-type" evidence="7">
    <location>
        <begin position="423"/>
        <end position="471"/>
    </location>
</feature>
<dbReference type="PANTHER" id="PTHR15493:SF9">
    <property type="entry name" value="GH14043P"/>
    <property type="match status" value="1"/>
</dbReference>
<feature type="region of interest" description="Disordered" evidence="6">
    <location>
        <begin position="141"/>
        <end position="208"/>
    </location>
</feature>
<dbReference type="CDD" id="cd22086">
    <property type="entry name" value="F-box_EMI"/>
    <property type="match status" value="1"/>
</dbReference>
<dbReference type="InterPro" id="IPR044064">
    <property type="entry name" value="ZF_ZBR"/>
</dbReference>
<dbReference type="GO" id="GO:0007088">
    <property type="term" value="P:regulation of mitotic nuclear division"/>
    <property type="evidence" value="ECO:0007669"/>
    <property type="project" value="InterPro"/>
</dbReference>
<protein>
    <submittedName>
        <fullName evidence="9">F-box only protein 5-like isoform X1</fullName>
    </submittedName>
</protein>
<dbReference type="SUPFAM" id="SSF57850">
    <property type="entry name" value="RING/U-box"/>
    <property type="match status" value="1"/>
</dbReference>
<dbReference type="PANTHER" id="PTHR15493">
    <property type="entry name" value="F-BOX ONLY PROTEIN 5 AND 43"/>
    <property type="match status" value="1"/>
</dbReference>
<dbReference type="OrthoDB" id="9984940at2759"/>
<dbReference type="PROSITE" id="PS51872">
    <property type="entry name" value="ZF_ZBR"/>
    <property type="match status" value="1"/>
</dbReference>
<dbReference type="Gene3D" id="2.20.25.20">
    <property type="match status" value="1"/>
</dbReference>
<dbReference type="InterPro" id="IPR047147">
    <property type="entry name" value="FBX5_43"/>
</dbReference>
<keyword evidence="5" id="KW-0862">Zinc</keyword>
<evidence type="ECO:0000313" key="8">
    <source>
        <dbReference type="Proteomes" id="UP001165740"/>
    </source>
</evidence>
<keyword evidence="3" id="KW-0863">Zinc-finger</keyword>
<comment type="pathway">
    <text evidence="1">Protein modification; protein ubiquitination.</text>
</comment>